<dbReference type="Pfam" id="PF01478">
    <property type="entry name" value="Peptidase_A24"/>
    <property type="match status" value="1"/>
</dbReference>
<dbReference type="EMBL" id="CP047475">
    <property type="protein sequence ID" value="QIA64078.1"/>
    <property type="molecule type" value="Genomic_DNA"/>
</dbReference>
<dbReference type="GO" id="GO:0004190">
    <property type="term" value="F:aspartic-type endopeptidase activity"/>
    <property type="evidence" value="ECO:0007669"/>
    <property type="project" value="InterPro"/>
</dbReference>
<evidence type="ECO:0000313" key="4">
    <source>
        <dbReference type="Proteomes" id="UP000464262"/>
    </source>
</evidence>
<name>A0A7Z2T477_9VIBR</name>
<evidence type="ECO:0000259" key="2">
    <source>
        <dbReference type="Pfam" id="PF01478"/>
    </source>
</evidence>
<organism evidence="3 4">
    <name type="scientific">Vibrio astriarenae</name>
    <dbReference type="NCBI Taxonomy" id="1481923"/>
    <lineage>
        <taxon>Bacteria</taxon>
        <taxon>Pseudomonadati</taxon>
        <taxon>Pseudomonadota</taxon>
        <taxon>Gammaproteobacteria</taxon>
        <taxon>Vibrionales</taxon>
        <taxon>Vibrionaceae</taxon>
        <taxon>Vibrio</taxon>
    </lineage>
</organism>
<gene>
    <name evidence="3" type="ORF">GT360_11400</name>
</gene>
<dbReference type="RefSeq" id="WP_164648987.1">
    <property type="nucleotide sequence ID" value="NZ_CP047475.1"/>
</dbReference>
<keyword evidence="1" id="KW-0812">Transmembrane</keyword>
<feature type="domain" description="Prepilin type IV endopeptidase peptidase" evidence="2">
    <location>
        <begin position="8"/>
        <end position="107"/>
    </location>
</feature>
<feature type="transmembrane region" description="Helical" evidence="1">
    <location>
        <begin position="24"/>
        <end position="43"/>
    </location>
</feature>
<reference evidence="3 4" key="1">
    <citation type="submission" date="2020-01" db="EMBL/GenBank/DDBJ databases">
        <title>Whole genome and functional gene identification of agarase of Vibrio HN897.</title>
        <authorList>
            <person name="Liu Y."/>
            <person name="Zhao Z."/>
        </authorList>
    </citation>
    <scope>NUCLEOTIDE SEQUENCE [LARGE SCALE GENOMIC DNA]</scope>
    <source>
        <strain evidence="3 4">HN897</strain>
    </source>
</reference>
<keyword evidence="1" id="KW-1133">Transmembrane helix</keyword>
<protein>
    <submittedName>
        <fullName evidence="3">Prepilin peptidase</fullName>
    </submittedName>
</protein>
<feature type="transmembrane region" description="Helical" evidence="1">
    <location>
        <begin position="158"/>
        <end position="176"/>
    </location>
</feature>
<feature type="transmembrane region" description="Helical" evidence="1">
    <location>
        <begin position="93"/>
        <end position="114"/>
    </location>
</feature>
<dbReference type="InterPro" id="IPR000045">
    <property type="entry name" value="Prepilin_IV_endopep_pep"/>
</dbReference>
<dbReference type="KEGG" id="vas:GT360_11400"/>
<accession>A0A7Z2T477</accession>
<dbReference type="AlphaFoldDB" id="A0A7Z2T477"/>
<keyword evidence="1" id="KW-0472">Membrane</keyword>
<feature type="transmembrane region" description="Helical" evidence="1">
    <location>
        <begin position="50"/>
        <end position="73"/>
    </location>
</feature>
<evidence type="ECO:0000256" key="1">
    <source>
        <dbReference type="SAM" id="Phobius"/>
    </source>
</evidence>
<proteinExistence type="predicted"/>
<keyword evidence="4" id="KW-1185">Reference proteome</keyword>
<sequence length="177" mass="19306">MILTILIWTNLVVIATYDAREHRIPNILVLTLVVIALLNNWSLFRSSTELTLSILAGCTLFLLSFFLFVLRAMAPGDVKLLGAVGCLLGWPNLGNGVLWICVATVLVGSFYAAYQSAIVSSGRKSTATYIDIPILLNPKAISIAHNVLAKPSPFEKKMVMPFAPIVVIGLSMYSYFS</sequence>
<dbReference type="Proteomes" id="UP000464262">
    <property type="component" value="Chromosome 1"/>
</dbReference>
<dbReference type="Gene3D" id="1.20.120.1220">
    <property type="match status" value="1"/>
</dbReference>
<dbReference type="GO" id="GO:0016020">
    <property type="term" value="C:membrane"/>
    <property type="evidence" value="ECO:0007669"/>
    <property type="project" value="InterPro"/>
</dbReference>
<evidence type="ECO:0000313" key="3">
    <source>
        <dbReference type="EMBL" id="QIA64078.1"/>
    </source>
</evidence>